<organism evidence="2 3">
    <name type="scientific">Pseudidiomarina maritima</name>
    <dbReference type="NCBI Taxonomy" id="519453"/>
    <lineage>
        <taxon>Bacteria</taxon>
        <taxon>Pseudomonadati</taxon>
        <taxon>Pseudomonadota</taxon>
        <taxon>Gammaproteobacteria</taxon>
        <taxon>Alteromonadales</taxon>
        <taxon>Idiomarinaceae</taxon>
        <taxon>Pseudidiomarina</taxon>
    </lineage>
</organism>
<proteinExistence type="predicted"/>
<dbReference type="InterPro" id="IPR009875">
    <property type="entry name" value="PilZ_domain"/>
</dbReference>
<sequence>METKTVAADAEAELPKKRIVLGTEAQLRRYYMPFIKGGGLFLTTDEPLKIGDAFLLEVRLFGEQNSVLVKCKVVWLAPSKPGRPEQQGVGVQFIDDKAMLKNMIESKLAAIGNTGTPTATM</sequence>
<dbReference type="GO" id="GO:0035438">
    <property type="term" value="F:cyclic-di-GMP binding"/>
    <property type="evidence" value="ECO:0007669"/>
    <property type="project" value="InterPro"/>
</dbReference>
<dbReference type="Proteomes" id="UP000199424">
    <property type="component" value="Unassembled WGS sequence"/>
</dbReference>
<name>A0A1I6GEP2_9GAMM</name>
<accession>A0A1I6GEP2</accession>
<keyword evidence="3" id="KW-1185">Reference proteome</keyword>
<evidence type="ECO:0000313" key="2">
    <source>
        <dbReference type="EMBL" id="SFR40664.1"/>
    </source>
</evidence>
<dbReference type="EMBL" id="FOYU01000001">
    <property type="protein sequence ID" value="SFR40664.1"/>
    <property type="molecule type" value="Genomic_DNA"/>
</dbReference>
<gene>
    <name evidence="2" type="ORF">SAMN04488070_0586</name>
</gene>
<dbReference type="AlphaFoldDB" id="A0A1I6GEP2"/>
<evidence type="ECO:0000313" key="3">
    <source>
        <dbReference type="Proteomes" id="UP000199424"/>
    </source>
</evidence>
<protein>
    <submittedName>
        <fullName evidence="2">Type IV pilus assembly protein PilZ</fullName>
    </submittedName>
</protein>
<dbReference type="Pfam" id="PF07238">
    <property type="entry name" value="PilZ"/>
    <property type="match status" value="1"/>
</dbReference>
<feature type="domain" description="PilZ" evidence="1">
    <location>
        <begin position="24"/>
        <end position="102"/>
    </location>
</feature>
<reference evidence="3" key="1">
    <citation type="submission" date="2016-10" db="EMBL/GenBank/DDBJ databases">
        <authorList>
            <person name="Varghese N."/>
            <person name="Submissions S."/>
        </authorList>
    </citation>
    <scope>NUCLEOTIDE SEQUENCE [LARGE SCALE GENOMIC DNA]</scope>
    <source>
        <strain evidence="3">CGMCC 1.7285</strain>
    </source>
</reference>
<dbReference type="RefSeq" id="WP_092855090.1">
    <property type="nucleotide sequence ID" value="NZ_FOYU01000001.1"/>
</dbReference>
<evidence type="ECO:0000259" key="1">
    <source>
        <dbReference type="Pfam" id="PF07238"/>
    </source>
</evidence>
<dbReference type="Gene3D" id="2.40.10.220">
    <property type="entry name" value="predicted glycosyltransferase like domains"/>
    <property type="match status" value="1"/>
</dbReference>